<dbReference type="EnsemblProtists" id="EOD15372">
    <property type="protein sequence ID" value="EOD15372"/>
    <property type="gene ID" value="EMIHUDRAFT_436813"/>
</dbReference>
<dbReference type="PaxDb" id="2903-EOD15372"/>
<dbReference type="AlphaFoldDB" id="A0A0D3IVT7"/>
<organism evidence="2 3">
    <name type="scientific">Emiliania huxleyi (strain CCMP1516)</name>
    <dbReference type="NCBI Taxonomy" id="280463"/>
    <lineage>
        <taxon>Eukaryota</taxon>
        <taxon>Haptista</taxon>
        <taxon>Haptophyta</taxon>
        <taxon>Prymnesiophyceae</taxon>
        <taxon>Isochrysidales</taxon>
        <taxon>Noelaerhabdaceae</taxon>
        <taxon>Emiliania</taxon>
    </lineage>
</organism>
<reference evidence="2" key="2">
    <citation type="submission" date="2024-10" db="UniProtKB">
        <authorList>
            <consortium name="EnsemblProtists"/>
        </authorList>
    </citation>
    <scope>IDENTIFICATION</scope>
</reference>
<proteinExistence type="predicted"/>
<evidence type="ECO:0000313" key="2">
    <source>
        <dbReference type="EnsemblProtists" id="EOD15372"/>
    </source>
</evidence>
<feature type="compositionally biased region" description="Low complexity" evidence="1">
    <location>
        <begin position="205"/>
        <end position="214"/>
    </location>
</feature>
<dbReference type="KEGG" id="ehx:EMIHUDRAFT_436813"/>
<dbReference type="RefSeq" id="XP_005767801.1">
    <property type="nucleotide sequence ID" value="XM_005767744.1"/>
</dbReference>
<dbReference type="HOGENOM" id="CLU_1291080_0_0_1"/>
<name>A0A0D3IVT7_EMIH1</name>
<dbReference type="GeneID" id="17261518"/>
<evidence type="ECO:0000256" key="1">
    <source>
        <dbReference type="SAM" id="MobiDB-lite"/>
    </source>
</evidence>
<reference evidence="3" key="1">
    <citation type="journal article" date="2013" name="Nature">
        <title>Pan genome of the phytoplankton Emiliania underpins its global distribution.</title>
        <authorList>
            <person name="Read B.A."/>
            <person name="Kegel J."/>
            <person name="Klute M.J."/>
            <person name="Kuo A."/>
            <person name="Lefebvre S.C."/>
            <person name="Maumus F."/>
            <person name="Mayer C."/>
            <person name="Miller J."/>
            <person name="Monier A."/>
            <person name="Salamov A."/>
            <person name="Young J."/>
            <person name="Aguilar M."/>
            <person name="Claverie J.M."/>
            <person name="Frickenhaus S."/>
            <person name="Gonzalez K."/>
            <person name="Herman E.K."/>
            <person name="Lin Y.C."/>
            <person name="Napier J."/>
            <person name="Ogata H."/>
            <person name="Sarno A.F."/>
            <person name="Shmutz J."/>
            <person name="Schroeder D."/>
            <person name="de Vargas C."/>
            <person name="Verret F."/>
            <person name="von Dassow P."/>
            <person name="Valentin K."/>
            <person name="Van de Peer Y."/>
            <person name="Wheeler G."/>
            <person name="Dacks J.B."/>
            <person name="Delwiche C.F."/>
            <person name="Dyhrman S.T."/>
            <person name="Glockner G."/>
            <person name="John U."/>
            <person name="Richards T."/>
            <person name="Worden A.Z."/>
            <person name="Zhang X."/>
            <person name="Grigoriev I.V."/>
            <person name="Allen A.E."/>
            <person name="Bidle K."/>
            <person name="Borodovsky M."/>
            <person name="Bowler C."/>
            <person name="Brownlee C."/>
            <person name="Cock J.M."/>
            <person name="Elias M."/>
            <person name="Gladyshev V.N."/>
            <person name="Groth M."/>
            <person name="Guda C."/>
            <person name="Hadaegh A."/>
            <person name="Iglesias-Rodriguez M.D."/>
            <person name="Jenkins J."/>
            <person name="Jones B.M."/>
            <person name="Lawson T."/>
            <person name="Leese F."/>
            <person name="Lindquist E."/>
            <person name="Lobanov A."/>
            <person name="Lomsadze A."/>
            <person name="Malik S.B."/>
            <person name="Marsh M.E."/>
            <person name="Mackinder L."/>
            <person name="Mock T."/>
            <person name="Mueller-Roeber B."/>
            <person name="Pagarete A."/>
            <person name="Parker M."/>
            <person name="Probert I."/>
            <person name="Quesneville H."/>
            <person name="Raines C."/>
            <person name="Rensing S.A."/>
            <person name="Riano-Pachon D.M."/>
            <person name="Richier S."/>
            <person name="Rokitta S."/>
            <person name="Shiraiwa Y."/>
            <person name="Soanes D.M."/>
            <person name="van der Giezen M."/>
            <person name="Wahlund T.M."/>
            <person name="Williams B."/>
            <person name="Wilson W."/>
            <person name="Wolfe G."/>
            <person name="Wurch L.L."/>
        </authorList>
    </citation>
    <scope>NUCLEOTIDE SEQUENCE</scope>
</reference>
<protein>
    <submittedName>
        <fullName evidence="2">Uncharacterized protein</fullName>
    </submittedName>
</protein>
<evidence type="ECO:0000313" key="3">
    <source>
        <dbReference type="Proteomes" id="UP000013827"/>
    </source>
</evidence>
<dbReference type="Proteomes" id="UP000013827">
    <property type="component" value="Unassembled WGS sequence"/>
</dbReference>
<keyword evidence="3" id="KW-1185">Reference proteome</keyword>
<sequence>MGLLRRRDKTSDSGYADGRLCLMGNLLQFHPDEPQRLIHCNCKKQAAWQYTHVTLPELVTKSIARARDAALNRSINLAVVRGVAMQLRSGNATPLQDALELGVQQHFFARQCVATVETIEEALSRLPAAKGASSFCEQFGLRCPRPSPWDRVSRGPTAARGPFSPRGLRRQANGTGPARGGAGGERAAANRSTFGGRGRGRAGRFSRGAFAGPE</sequence>
<accession>A0A0D3IVT7</accession>
<feature type="region of interest" description="Disordered" evidence="1">
    <location>
        <begin position="147"/>
        <end position="214"/>
    </location>
</feature>